<evidence type="ECO:0000313" key="2">
    <source>
        <dbReference type="Proteomes" id="UP001419268"/>
    </source>
</evidence>
<organism evidence="1 2">
    <name type="scientific">Stephania cephalantha</name>
    <dbReference type="NCBI Taxonomy" id="152367"/>
    <lineage>
        <taxon>Eukaryota</taxon>
        <taxon>Viridiplantae</taxon>
        <taxon>Streptophyta</taxon>
        <taxon>Embryophyta</taxon>
        <taxon>Tracheophyta</taxon>
        <taxon>Spermatophyta</taxon>
        <taxon>Magnoliopsida</taxon>
        <taxon>Ranunculales</taxon>
        <taxon>Menispermaceae</taxon>
        <taxon>Menispermoideae</taxon>
        <taxon>Cissampelideae</taxon>
        <taxon>Stephania</taxon>
    </lineage>
</organism>
<dbReference type="PANTHER" id="PTHR37731">
    <property type="entry name" value="PEPTIDE TRANSPORTER FAMILY PROTEIN"/>
    <property type="match status" value="1"/>
</dbReference>
<gene>
    <name evidence="1" type="ORF">Scep_003221</name>
</gene>
<evidence type="ECO:0000313" key="1">
    <source>
        <dbReference type="EMBL" id="KAK9156647.1"/>
    </source>
</evidence>
<sequence>MASAIHLSVEDKDLEDAELWAVIDSAAAMHSSSKSRKTLAVKPPILHQSVSPAPNPFQTPKFSKYSRKLGDLEQQDGGEVLQENRIQCRPSKIARYGGPATGAENRMVVFKQVQQRTPKTPSCSYMSPDSGRCSVQETMSPVSECSPFGVRGGWDDKESLSLYSSPGSLPSVPLFKEYQSCAMAILEKSDYTLISGNPFIKKSGWRKLSCYFNISYEIKDKSIEFDENRNVQRAEFVVRAYMQGGRFSDGWGSCDRREKRFMKPNHDIPSTAETRAKNKACQDLLGIGEFRPSVTNAHR</sequence>
<keyword evidence="2" id="KW-1185">Reference proteome</keyword>
<dbReference type="AlphaFoldDB" id="A0AAP0KS41"/>
<dbReference type="PANTHER" id="PTHR37731:SF1">
    <property type="entry name" value="PEPTIDE TRANSPORTER FAMILY PROTEIN"/>
    <property type="match status" value="1"/>
</dbReference>
<dbReference type="EMBL" id="JBBNAG010000002">
    <property type="protein sequence ID" value="KAK9156647.1"/>
    <property type="molecule type" value="Genomic_DNA"/>
</dbReference>
<protein>
    <submittedName>
        <fullName evidence="1">Uncharacterized protein</fullName>
    </submittedName>
</protein>
<accession>A0AAP0KS41</accession>
<proteinExistence type="predicted"/>
<reference evidence="1 2" key="1">
    <citation type="submission" date="2024-01" db="EMBL/GenBank/DDBJ databases">
        <title>Genome assemblies of Stephania.</title>
        <authorList>
            <person name="Yang L."/>
        </authorList>
    </citation>
    <scope>NUCLEOTIDE SEQUENCE [LARGE SCALE GENOMIC DNA]</scope>
    <source>
        <strain evidence="1">JXDWG</strain>
        <tissue evidence="1">Leaf</tissue>
    </source>
</reference>
<comment type="caution">
    <text evidence="1">The sequence shown here is derived from an EMBL/GenBank/DDBJ whole genome shotgun (WGS) entry which is preliminary data.</text>
</comment>
<name>A0AAP0KS41_9MAGN</name>
<dbReference type="Proteomes" id="UP001419268">
    <property type="component" value="Unassembled WGS sequence"/>
</dbReference>